<evidence type="ECO:0000256" key="2">
    <source>
        <dbReference type="ARBA" id="ARBA00023002"/>
    </source>
</evidence>
<name>A0ABN6ME06_9ACTN</name>
<keyword evidence="2" id="KW-0560">Oxidoreductase</keyword>
<dbReference type="Gene3D" id="3.40.109.10">
    <property type="entry name" value="NADH Oxidase"/>
    <property type="match status" value="1"/>
</dbReference>
<evidence type="ECO:0000256" key="1">
    <source>
        <dbReference type="ARBA" id="ARBA00007118"/>
    </source>
</evidence>
<dbReference type="SUPFAM" id="SSF55469">
    <property type="entry name" value="FMN-dependent nitroreductase-like"/>
    <property type="match status" value="1"/>
</dbReference>
<dbReference type="PANTHER" id="PTHR43673">
    <property type="entry name" value="NAD(P)H NITROREDUCTASE YDGI-RELATED"/>
    <property type="match status" value="1"/>
</dbReference>
<evidence type="ECO:0000259" key="3">
    <source>
        <dbReference type="Pfam" id="PF00881"/>
    </source>
</evidence>
<feature type="domain" description="Nitroreductase" evidence="3">
    <location>
        <begin position="71"/>
        <end position="118"/>
    </location>
</feature>
<keyword evidence="5" id="KW-1185">Reference proteome</keyword>
<feature type="domain" description="Nitroreductase" evidence="3">
    <location>
        <begin position="7"/>
        <end position="62"/>
    </location>
</feature>
<reference evidence="4 5" key="1">
    <citation type="submission" date="2022-01" db="EMBL/GenBank/DDBJ databases">
        <title>Novel bile acid biosynthetic pathways are enriched in the microbiome of centenarians.</title>
        <authorList>
            <person name="Sato Y."/>
            <person name="Atarashi K."/>
            <person name="Plichta R.D."/>
            <person name="Arai Y."/>
            <person name="Sasajima S."/>
            <person name="Kearney M.S."/>
            <person name="Suda W."/>
            <person name="Takeshita K."/>
            <person name="Sasaki T."/>
            <person name="Okamoto S."/>
            <person name="Skelly N.A."/>
            <person name="Okamura Y."/>
            <person name="Vlamakis H."/>
            <person name="Li Y."/>
            <person name="Tanoue T."/>
            <person name="Takei H."/>
            <person name="Nittono H."/>
            <person name="Narushima S."/>
            <person name="Irie J."/>
            <person name="Itoh H."/>
            <person name="Moriya K."/>
            <person name="Sugiura Y."/>
            <person name="Suematsu M."/>
            <person name="Moritoki N."/>
            <person name="Shibata S."/>
            <person name="Littman R.D."/>
            <person name="Fischbach A.M."/>
            <person name="Uwamino Y."/>
            <person name="Inoue T."/>
            <person name="Honda A."/>
            <person name="Hattori M."/>
            <person name="Murai T."/>
            <person name="Xavier J.R."/>
            <person name="Hirose N."/>
            <person name="Honda K."/>
        </authorList>
    </citation>
    <scope>NUCLEOTIDE SEQUENCE [LARGE SCALE GENOMIC DNA]</scope>
    <source>
        <strain evidence="4 5">CE91-St30</strain>
    </source>
</reference>
<proteinExistence type="inferred from homology"/>
<accession>A0ABN6ME06</accession>
<dbReference type="Proteomes" id="UP001320544">
    <property type="component" value="Chromosome"/>
</dbReference>
<sequence>MEAFEAILGRRSIRSYSDKQVSADAVRKVCNAGLYAASGNGMQSTIVVAVSDKEVRDRMSALNAAVRGQEDDPFYGAPVVLAVLAKAEAGTCVQDGSLTMATLMLAARAEGLGSCWVHRAKEQFEGGRRPGFVR</sequence>
<dbReference type="PANTHER" id="PTHR43673:SF10">
    <property type="entry name" value="NADH DEHYDROGENASE_NAD(P)H NITROREDUCTASE XCC3605-RELATED"/>
    <property type="match status" value="1"/>
</dbReference>
<protein>
    <recommendedName>
        <fullName evidence="3">Nitroreductase domain-containing protein</fullName>
    </recommendedName>
</protein>
<dbReference type="EMBL" id="AP025564">
    <property type="protein sequence ID" value="BDE94768.1"/>
    <property type="molecule type" value="Genomic_DNA"/>
</dbReference>
<comment type="similarity">
    <text evidence="1">Belongs to the nitroreductase family.</text>
</comment>
<evidence type="ECO:0000313" key="4">
    <source>
        <dbReference type="EMBL" id="BDE94768.1"/>
    </source>
</evidence>
<dbReference type="InterPro" id="IPR000415">
    <property type="entry name" value="Nitroreductase-like"/>
</dbReference>
<dbReference type="InterPro" id="IPR029479">
    <property type="entry name" value="Nitroreductase"/>
</dbReference>
<dbReference type="RefSeq" id="WP_244387553.1">
    <property type="nucleotide sequence ID" value="NZ_AP025564.1"/>
</dbReference>
<dbReference type="Pfam" id="PF00881">
    <property type="entry name" value="Nitroreductase"/>
    <property type="match status" value="2"/>
</dbReference>
<organism evidence="4 5">
    <name type="scientific">Raoultibacter timonensis</name>
    <dbReference type="NCBI Taxonomy" id="1907662"/>
    <lineage>
        <taxon>Bacteria</taxon>
        <taxon>Bacillati</taxon>
        <taxon>Actinomycetota</taxon>
        <taxon>Coriobacteriia</taxon>
        <taxon>Eggerthellales</taxon>
        <taxon>Eggerthellaceae</taxon>
        <taxon>Raoultibacter</taxon>
    </lineage>
</organism>
<gene>
    <name evidence="4" type="ORF">CE91St30_01010</name>
</gene>
<evidence type="ECO:0000313" key="5">
    <source>
        <dbReference type="Proteomes" id="UP001320544"/>
    </source>
</evidence>